<gene>
    <name evidence="1" type="ORF">CUN48_17890</name>
</gene>
<proteinExistence type="predicted"/>
<reference evidence="1 2" key="1">
    <citation type="submission" date="2017-11" db="EMBL/GenBank/DDBJ databases">
        <title>Evolution of Phototrophy in the Chloroflexi Phylum Driven by Horizontal Gene Transfer.</title>
        <authorList>
            <person name="Ward L.M."/>
            <person name="Hemp J."/>
            <person name="Shih P.M."/>
            <person name="Mcglynn S.E."/>
            <person name="Fischer W."/>
        </authorList>
    </citation>
    <scope>NUCLEOTIDE SEQUENCE [LARGE SCALE GENOMIC DNA]</scope>
    <source>
        <strain evidence="1">JP3_7</strain>
    </source>
</reference>
<dbReference type="Proteomes" id="UP000230790">
    <property type="component" value="Unassembled WGS sequence"/>
</dbReference>
<dbReference type="AlphaFoldDB" id="A0A2M8Q780"/>
<evidence type="ECO:0000313" key="2">
    <source>
        <dbReference type="Proteomes" id="UP000230790"/>
    </source>
</evidence>
<sequence>MFDHTSRYANLETATLTTEDGRTVTYVRRRFPPPVDAIQIVAEVTVNDPDRLDLIAARTVGAAEQFWRIADANGALNPFDLTATPGEQVRIPAPGM</sequence>
<protein>
    <recommendedName>
        <fullName evidence="3">LysM domain-containing protein</fullName>
    </recommendedName>
</protein>
<comment type="caution">
    <text evidence="1">The sequence shown here is derived from an EMBL/GenBank/DDBJ whole genome shotgun (WGS) entry which is preliminary data.</text>
</comment>
<name>A0A2M8Q780_9CHLR</name>
<accession>A0A2M8Q780</accession>
<organism evidence="1 2">
    <name type="scientific">Candidatus Thermofonsia Clade 3 bacterium</name>
    <dbReference type="NCBI Taxonomy" id="2364212"/>
    <lineage>
        <taxon>Bacteria</taxon>
        <taxon>Bacillati</taxon>
        <taxon>Chloroflexota</taxon>
        <taxon>Candidatus Thermofontia</taxon>
        <taxon>Candidatus Thermofonsia Clade 3</taxon>
    </lineage>
</organism>
<evidence type="ECO:0000313" key="1">
    <source>
        <dbReference type="EMBL" id="PJF45633.1"/>
    </source>
</evidence>
<dbReference type="EMBL" id="PGTN01000899">
    <property type="protein sequence ID" value="PJF45633.1"/>
    <property type="molecule type" value="Genomic_DNA"/>
</dbReference>
<evidence type="ECO:0008006" key="3">
    <source>
        <dbReference type="Google" id="ProtNLM"/>
    </source>
</evidence>